<comment type="caution">
    <text evidence="3">The sequence shown here is derived from an EMBL/GenBank/DDBJ whole genome shotgun (WGS) entry which is preliminary data.</text>
</comment>
<evidence type="ECO:0000313" key="3">
    <source>
        <dbReference type="EMBL" id="CAE8618582.1"/>
    </source>
</evidence>
<dbReference type="EMBL" id="CAJNNV010004671">
    <property type="protein sequence ID" value="CAE8591075.1"/>
    <property type="molecule type" value="Genomic_DNA"/>
</dbReference>
<name>A0A813G7B4_POLGL</name>
<gene>
    <name evidence="3" type="ORF">PGLA1383_LOCUS36194</name>
    <name evidence="2" type="ORF">PGLA1383_LOCUS9768</name>
</gene>
<reference evidence="3" key="1">
    <citation type="submission" date="2021-02" db="EMBL/GenBank/DDBJ databases">
        <authorList>
            <person name="Dougan E. K."/>
            <person name="Rhodes N."/>
            <person name="Thang M."/>
            <person name="Chan C."/>
        </authorList>
    </citation>
    <scope>NUCLEOTIDE SEQUENCE</scope>
</reference>
<feature type="transmembrane region" description="Helical" evidence="1">
    <location>
        <begin position="105"/>
        <end position="129"/>
    </location>
</feature>
<keyword evidence="4" id="KW-1185">Reference proteome</keyword>
<keyword evidence="1" id="KW-0472">Membrane</keyword>
<sequence>MLEAKGLSPLLYSLVAASPMLGAIVAPSLWGMAYARNPRLVQVLVPLGDFCGQAILAASFALLAADADEALVKAVLCIGLLVFSLSRAGVGVVQHAAIARLLSPSGLMSGFVAMIFFGHLVVAACNWAVPRVMGEGGILGLQLLLLVPNLGCS</sequence>
<evidence type="ECO:0000256" key="1">
    <source>
        <dbReference type="SAM" id="Phobius"/>
    </source>
</evidence>
<evidence type="ECO:0000313" key="2">
    <source>
        <dbReference type="EMBL" id="CAE8591075.1"/>
    </source>
</evidence>
<dbReference type="Proteomes" id="UP000654075">
    <property type="component" value="Unassembled WGS sequence"/>
</dbReference>
<evidence type="ECO:0000313" key="4">
    <source>
        <dbReference type="Proteomes" id="UP000654075"/>
    </source>
</evidence>
<dbReference type="EMBL" id="CAJNNV010026593">
    <property type="protein sequence ID" value="CAE8618582.1"/>
    <property type="molecule type" value="Genomic_DNA"/>
</dbReference>
<keyword evidence="1" id="KW-1133">Transmembrane helix</keyword>
<protein>
    <submittedName>
        <fullName evidence="3">Uncharacterized protein</fullName>
    </submittedName>
</protein>
<proteinExistence type="predicted"/>
<dbReference type="AlphaFoldDB" id="A0A813G7B4"/>
<organism evidence="3 4">
    <name type="scientific">Polarella glacialis</name>
    <name type="common">Dinoflagellate</name>
    <dbReference type="NCBI Taxonomy" id="89957"/>
    <lineage>
        <taxon>Eukaryota</taxon>
        <taxon>Sar</taxon>
        <taxon>Alveolata</taxon>
        <taxon>Dinophyceae</taxon>
        <taxon>Suessiales</taxon>
        <taxon>Suessiaceae</taxon>
        <taxon>Polarella</taxon>
    </lineage>
</organism>
<feature type="transmembrane region" description="Helical" evidence="1">
    <location>
        <begin position="71"/>
        <end position="93"/>
    </location>
</feature>
<keyword evidence="1" id="KW-0812">Transmembrane</keyword>
<accession>A0A813G7B4</accession>
<feature type="transmembrane region" description="Helical" evidence="1">
    <location>
        <begin position="12"/>
        <end position="31"/>
    </location>
</feature>
<feature type="transmembrane region" description="Helical" evidence="1">
    <location>
        <begin position="43"/>
        <end position="65"/>
    </location>
</feature>